<comment type="similarity">
    <text evidence="2 10">Belongs to the mitochondrial carrier (TC 2.A.29) family.</text>
</comment>
<evidence type="ECO:0000256" key="8">
    <source>
        <dbReference type="ARBA" id="ARBA00023136"/>
    </source>
</evidence>
<dbReference type="KEGG" id="pfy:PFICI_13006"/>
<sequence>MSKSLLKSVDEILPAIHHALSGSAGTLISTCAAYPLSLVVIRLQVQRQLARAGRLAAADEYAGIVDAFFRILRDGEQSAGVVGRVRSIAALYTGLTTESAKSVLDSFLFFLFYELFRSRAPWSRAGSHPAGAAYHNGDRAVRVFRELATGVLAGACSRALTTPIANVVTRKQTGAMVEGGAVDARRLSVREIMRGILDERGVKGLWSGYSATLVLTLNPGITFFLQDFLTKQIVGDDGSGEDPGAALTFLLAASSKAIASTITYPFQTAKARLQAGVPVDSNSESASPGESEKQQAKESSSSPPRESPQASGNVKSADDATLDPGRALHKFAQQSVFGTIAKISRTEGVGALYDGVHGELLKGFFSHGTTMLAKSLIHKLLFKLYLLLARILQQWRAKERHRSRTFGPLKVV</sequence>
<evidence type="ECO:0000256" key="6">
    <source>
        <dbReference type="ARBA" id="ARBA00022792"/>
    </source>
</evidence>
<keyword evidence="7" id="KW-1133">Transmembrane helix</keyword>
<keyword evidence="3 10" id="KW-0813">Transport</keyword>
<dbReference type="HOGENOM" id="CLU_015166_6_2_1"/>
<dbReference type="AlphaFoldDB" id="W3WSB4"/>
<accession>W3WSB4</accession>
<evidence type="ECO:0000256" key="9">
    <source>
        <dbReference type="PROSITE-ProRule" id="PRU00282"/>
    </source>
</evidence>
<dbReference type="InterPro" id="IPR018108">
    <property type="entry name" value="MCP_transmembrane"/>
</dbReference>
<feature type="repeat" description="Solcar" evidence="9">
    <location>
        <begin position="13"/>
        <end position="119"/>
    </location>
</feature>
<dbReference type="OMA" id="FYNYLRP"/>
<reference evidence="13" key="1">
    <citation type="journal article" date="2015" name="BMC Genomics">
        <title>Genomic and transcriptomic analysis of the endophytic fungus Pestalotiopsis fici reveals its lifestyle and high potential for synthesis of natural products.</title>
        <authorList>
            <person name="Wang X."/>
            <person name="Zhang X."/>
            <person name="Liu L."/>
            <person name="Xiang M."/>
            <person name="Wang W."/>
            <person name="Sun X."/>
            <person name="Che Y."/>
            <person name="Guo L."/>
            <person name="Liu G."/>
            <person name="Guo L."/>
            <person name="Wang C."/>
            <person name="Yin W.B."/>
            <person name="Stadler M."/>
            <person name="Zhang X."/>
            <person name="Liu X."/>
        </authorList>
    </citation>
    <scope>NUCLEOTIDE SEQUENCE [LARGE SCALE GENOMIC DNA]</scope>
    <source>
        <strain evidence="13">W106-1 / CGMCC3.15140</strain>
    </source>
</reference>
<evidence type="ECO:0000256" key="10">
    <source>
        <dbReference type="RuleBase" id="RU000488"/>
    </source>
</evidence>
<dbReference type="Pfam" id="PF00153">
    <property type="entry name" value="Mito_carr"/>
    <property type="match status" value="2"/>
</dbReference>
<keyword evidence="6" id="KW-0999">Mitochondrion inner membrane</keyword>
<dbReference type="GO" id="GO:0016020">
    <property type="term" value="C:membrane"/>
    <property type="evidence" value="ECO:0007669"/>
    <property type="project" value="UniProtKB-SubCell"/>
</dbReference>
<dbReference type="RefSeq" id="XP_007839778.1">
    <property type="nucleotide sequence ID" value="XM_007841587.1"/>
</dbReference>
<feature type="repeat" description="Solcar" evidence="9">
    <location>
        <begin position="243"/>
        <end position="380"/>
    </location>
</feature>
<evidence type="ECO:0000256" key="4">
    <source>
        <dbReference type="ARBA" id="ARBA00022692"/>
    </source>
</evidence>
<feature type="region of interest" description="Disordered" evidence="11">
    <location>
        <begin position="275"/>
        <end position="319"/>
    </location>
</feature>
<dbReference type="InterPro" id="IPR052217">
    <property type="entry name" value="Mito/Peroxisomal_Carrier"/>
</dbReference>
<name>W3WSB4_PESFW</name>
<dbReference type="EMBL" id="KI912118">
    <property type="protein sequence ID" value="ETS76062.1"/>
    <property type="molecule type" value="Genomic_DNA"/>
</dbReference>
<keyword evidence="4 9" id="KW-0812">Transmembrane</keyword>
<keyword evidence="5" id="KW-0677">Repeat</keyword>
<proteinExistence type="inferred from homology"/>
<dbReference type="GeneID" id="19278019"/>
<evidence type="ECO:0000256" key="1">
    <source>
        <dbReference type="ARBA" id="ARBA00004141"/>
    </source>
</evidence>
<keyword evidence="6" id="KW-0496">Mitochondrion</keyword>
<dbReference type="OrthoDB" id="18574at2759"/>
<evidence type="ECO:0000313" key="13">
    <source>
        <dbReference type="Proteomes" id="UP000030651"/>
    </source>
</evidence>
<dbReference type="PANTHER" id="PTHR45939">
    <property type="entry name" value="PEROXISOMAL MEMBRANE PROTEIN PMP34-RELATED"/>
    <property type="match status" value="1"/>
</dbReference>
<dbReference type="eggNOG" id="KOG0769">
    <property type="taxonomic scope" value="Eukaryota"/>
</dbReference>
<evidence type="ECO:0008006" key="14">
    <source>
        <dbReference type="Google" id="ProtNLM"/>
    </source>
</evidence>
<dbReference type="InterPro" id="IPR023395">
    <property type="entry name" value="MCP_dom_sf"/>
</dbReference>
<evidence type="ECO:0000256" key="7">
    <source>
        <dbReference type="ARBA" id="ARBA00022989"/>
    </source>
</evidence>
<protein>
    <recommendedName>
        <fullName evidence="14">Peroxisomal adenine nucleotide transporter 1</fullName>
    </recommendedName>
</protein>
<keyword evidence="8 9" id="KW-0472">Membrane</keyword>
<comment type="subcellular location">
    <subcellularLocation>
        <location evidence="1">Membrane</location>
        <topology evidence="1">Multi-pass membrane protein</topology>
    </subcellularLocation>
</comment>
<dbReference type="STRING" id="1229662.W3WSB4"/>
<dbReference type="PROSITE" id="PS50920">
    <property type="entry name" value="SOLCAR"/>
    <property type="match status" value="3"/>
</dbReference>
<dbReference type="GO" id="GO:0015217">
    <property type="term" value="F:ADP transmembrane transporter activity"/>
    <property type="evidence" value="ECO:0007669"/>
    <property type="project" value="TreeGrafter"/>
</dbReference>
<dbReference type="SUPFAM" id="SSF103506">
    <property type="entry name" value="Mitochondrial carrier"/>
    <property type="match status" value="1"/>
</dbReference>
<dbReference type="InParanoid" id="W3WSB4"/>
<evidence type="ECO:0000256" key="11">
    <source>
        <dbReference type="SAM" id="MobiDB-lite"/>
    </source>
</evidence>
<evidence type="ECO:0000256" key="2">
    <source>
        <dbReference type="ARBA" id="ARBA00006375"/>
    </source>
</evidence>
<evidence type="ECO:0000256" key="5">
    <source>
        <dbReference type="ARBA" id="ARBA00022737"/>
    </source>
</evidence>
<dbReference type="Gene3D" id="1.50.40.10">
    <property type="entry name" value="Mitochondrial carrier domain"/>
    <property type="match status" value="1"/>
</dbReference>
<feature type="compositionally biased region" description="Low complexity" evidence="11">
    <location>
        <begin position="297"/>
        <end position="308"/>
    </location>
</feature>
<organism evidence="12 13">
    <name type="scientific">Pestalotiopsis fici (strain W106-1 / CGMCC3.15140)</name>
    <dbReference type="NCBI Taxonomy" id="1229662"/>
    <lineage>
        <taxon>Eukaryota</taxon>
        <taxon>Fungi</taxon>
        <taxon>Dikarya</taxon>
        <taxon>Ascomycota</taxon>
        <taxon>Pezizomycotina</taxon>
        <taxon>Sordariomycetes</taxon>
        <taxon>Xylariomycetidae</taxon>
        <taxon>Amphisphaeriales</taxon>
        <taxon>Sporocadaceae</taxon>
        <taxon>Pestalotiopsis</taxon>
    </lineage>
</organism>
<gene>
    <name evidence="12" type="ORF">PFICI_13006</name>
</gene>
<feature type="repeat" description="Solcar" evidence="9">
    <location>
        <begin position="141"/>
        <end position="232"/>
    </location>
</feature>
<evidence type="ECO:0000256" key="3">
    <source>
        <dbReference type="ARBA" id="ARBA00022448"/>
    </source>
</evidence>
<evidence type="ECO:0000313" key="12">
    <source>
        <dbReference type="EMBL" id="ETS76062.1"/>
    </source>
</evidence>
<keyword evidence="13" id="KW-1185">Reference proteome</keyword>
<dbReference type="PANTHER" id="PTHR45939:SF2">
    <property type="entry name" value="CARRIER PROTEIN, PUTATIVE (AFU_ORTHOLOGUE AFUA_2G13870)-RELATED"/>
    <property type="match status" value="1"/>
</dbReference>
<dbReference type="Proteomes" id="UP000030651">
    <property type="component" value="Unassembled WGS sequence"/>
</dbReference>